<comment type="caution">
    <text evidence="1">The sequence shown here is derived from an EMBL/GenBank/DDBJ whole genome shotgun (WGS) entry which is preliminary data.</text>
</comment>
<dbReference type="EMBL" id="SJPJ01000001">
    <property type="protein sequence ID" value="TWT83796.1"/>
    <property type="molecule type" value="Genomic_DNA"/>
</dbReference>
<evidence type="ECO:0000313" key="1">
    <source>
        <dbReference type="EMBL" id="TWT83796.1"/>
    </source>
</evidence>
<keyword evidence="2" id="KW-1185">Reference proteome</keyword>
<dbReference type="AlphaFoldDB" id="A0A5C5Z9M6"/>
<dbReference type="Proteomes" id="UP000315010">
    <property type="component" value="Unassembled WGS sequence"/>
</dbReference>
<gene>
    <name evidence="1" type="ORF">CA13_52670</name>
</gene>
<sequence length="64" mass="6847">MFQVGASHVASAQTSVYQFNFPIAGTLNGSSENGKPVARPGRKATDLYEMAGLPKKLFPFSTNI</sequence>
<protein>
    <submittedName>
        <fullName evidence="1">Uncharacterized protein</fullName>
    </submittedName>
</protein>
<proteinExistence type="predicted"/>
<accession>A0A5C5Z9M6</accession>
<reference evidence="1 2" key="1">
    <citation type="submission" date="2019-02" db="EMBL/GenBank/DDBJ databases">
        <title>Deep-cultivation of Planctomycetes and their phenomic and genomic characterization uncovers novel biology.</title>
        <authorList>
            <person name="Wiegand S."/>
            <person name="Jogler M."/>
            <person name="Boedeker C."/>
            <person name="Pinto D."/>
            <person name="Vollmers J."/>
            <person name="Rivas-Marin E."/>
            <person name="Kohn T."/>
            <person name="Peeters S.H."/>
            <person name="Heuer A."/>
            <person name="Rast P."/>
            <person name="Oberbeckmann S."/>
            <person name="Bunk B."/>
            <person name="Jeske O."/>
            <person name="Meyerdierks A."/>
            <person name="Storesund J.E."/>
            <person name="Kallscheuer N."/>
            <person name="Luecker S."/>
            <person name="Lage O.M."/>
            <person name="Pohl T."/>
            <person name="Merkel B.J."/>
            <person name="Hornburger P."/>
            <person name="Mueller R.-W."/>
            <person name="Bruemmer F."/>
            <person name="Labrenz M."/>
            <person name="Spormann A.M."/>
            <person name="Op Den Camp H."/>
            <person name="Overmann J."/>
            <person name="Amann R."/>
            <person name="Jetten M.S.M."/>
            <person name="Mascher T."/>
            <person name="Medema M.H."/>
            <person name="Devos D.P."/>
            <person name="Kaster A.-K."/>
            <person name="Ovreas L."/>
            <person name="Rohde M."/>
            <person name="Galperin M.Y."/>
            <person name="Jogler C."/>
        </authorList>
    </citation>
    <scope>NUCLEOTIDE SEQUENCE [LARGE SCALE GENOMIC DNA]</scope>
    <source>
        <strain evidence="1 2">CA13</strain>
    </source>
</reference>
<evidence type="ECO:0000313" key="2">
    <source>
        <dbReference type="Proteomes" id="UP000315010"/>
    </source>
</evidence>
<organism evidence="1 2">
    <name type="scientific">Novipirellula herctigrandis</name>
    <dbReference type="NCBI Taxonomy" id="2527986"/>
    <lineage>
        <taxon>Bacteria</taxon>
        <taxon>Pseudomonadati</taxon>
        <taxon>Planctomycetota</taxon>
        <taxon>Planctomycetia</taxon>
        <taxon>Pirellulales</taxon>
        <taxon>Pirellulaceae</taxon>
        <taxon>Novipirellula</taxon>
    </lineage>
</organism>
<name>A0A5C5Z9M6_9BACT</name>